<dbReference type="PRINTS" id="PR01185">
    <property type="entry name" value="INTEGRINA"/>
</dbReference>
<keyword evidence="3" id="KW-0472">Membrane</keyword>
<dbReference type="RefSeq" id="WP_126919738.1">
    <property type="nucleotide sequence ID" value="NZ_CP033905.1"/>
</dbReference>
<gene>
    <name evidence="5" type="ORF">EBQ10_00905</name>
</gene>
<evidence type="ECO:0000256" key="1">
    <source>
        <dbReference type="ARBA" id="ARBA00023180"/>
    </source>
</evidence>
<dbReference type="PANTHER" id="PTHR23221">
    <property type="entry name" value="GLYCOSYLPHOSPHATIDYLINOSITOL PHOSPHOLIPASE D"/>
    <property type="match status" value="1"/>
</dbReference>
<feature type="compositionally biased region" description="Polar residues" evidence="2">
    <location>
        <begin position="1037"/>
        <end position="1050"/>
    </location>
</feature>
<feature type="compositionally biased region" description="Polar residues" evidence="2">
    <location>
        <begin position="1014"/>
        <end position="1027"/>
    </location>
</feature>
<dbReference type="AlphaFoldDB" id="A0A3S9QJ12"/>
<reference evidence="5 6" key="1">
    <citation type="submission" date="2018-11" db="EMBL/GenBank/DDBJ databases">
        <title>Multidrug-resistant genes are associated with an 42-kb island TGI1 carrying a complex class 1 integron in a Trueperella pyogenes.</title>
        <authorList>
            <person name="Dong W."/>
        </authorList>
    </citation>
    <scope>NUCLEOTIDE SEQUENCE [LARGE SCALE GENOMIC DNA]</scope>
    <source>
        <strain evidence="5 6">TP4</strain>
    </source>
</reference>
<organism evidence="5 6">
    <name type="scientific">Trueperella pyogenes</name>
    <dbReference type="NCBI Taxonomy" id="1661"/>
    <lineage>
        <taxon>Bacteria</taxon>
        <taxon>Bacillati</taxon>
        <taxon>Actinomycetota</taxon>
        <taxon>Actinomycetes</taxon>
        <taxon>Actinomycetales</taxon>
        <taxon>Actinomycetaceae</taxon>
        <taxon>Trueperella</taxon>
    </lineage>
</organism>
<dbReference type="PROSITE" id="PS51470">
    <property type="entry name" value="FG_GAP"/>
    <property type="match status" value="1"/>
</dbReference>
<dbReference type="SMART" id="SM00191">
    <property type="entry name" value="Int_alpha"/>
    <property type="match status" value="6"/>
</dbReference>
<dbReference type="SUPFAM" id="SSF69318">
    <property type="entry name" value="Integrin alpha N-terminal domain"/>
    <property type="match status" value="2"/>
</dbReference>
<dbReference type="InterPro" id="IPR013519">
    <property type="entry name" value="Int_alpha_beta-p"/>
</dbReference>
<evidence type="ECO:0000256" key="2">
    <source>
        <dbReference type="SAM" id="MobiDB-lite"/>
    </source>
</evidence>
<dbReference type="InterPro" id="IPR000413">
    <property type="entry name" value="Integrin_alpha"/>
</dbReference>
<dbReference type="InterPro" id="IPR028994">
    <property type="entry name" value="Integrin_alpha_N"/>
</dbReference>
<feature type="compositionally biased region" description="Pro residues" evidence="2">
    <location>
        <begin position="509"/>
        <end position="518"/>
    </location>
</feature>
<sequence>MKRTRRHNIGNVAKAVCATTLAFVSMGSAVALAAPDEPDNAVGSSSHGDAAPGQSAAEPEKHASTKDSDERRWGGIDGKRFGDSIRKTERVTYPDAGIAPQSTCDVTGDLHNDLIFINATYKELFVVPYIPYGDKTDGLERSIAKQPEVLRFQLPHTIDGTNDWRISCVKTQRGVKASLALANSTNLYITKPEQLNASGALPIHSHYQFVHNISAISPITPGIDEVGLVVSAGENLYYYKSLPAGQAPKQGADKATKIWTLDDAADTVLAPLGYVLDKDVTIGVGIPSRDHVYALPLGADSGNIDDVAMAVTGTEGTSFGSSLVGISDVNGDEVDDFAIGAPKANGGAGAIGVIYGGKSSKVAVDLSATTTSAVRRDGETAGTLLRQVARGRIGTHLAFIPGVDEDRPGALVVSRPDHEEHPGALIISASVLSTNWNTGAGIDGIPASSMVWLASDEGKGDGGYFVGSIPSADDDKQLSAVMTGDSHGKINVWTVDMTRQGQITKPVEPLHPQPPAPQAEPGYTPLDTDTAKSWLGEFTSGFGGALARGRCDVTGDGKPDLISGSAPRSEWKFDPYYEDSTPTHGWVFNVTGEIQIIPGGAPGGSLPMEKVISIVGPRRTQDPAADAAIGLSVACLGDVNADGTDDIAFSSHTMGRVWVIYGGPTLANTNLEELTSDRGYYIDMPYETGSAGYQVTRVGDVDGDGLADVGFVVANTSAAMKEKGKTYGTAFIVKGNKTGTVVDLRDLTGKNDHVICRIHTPDGHTLSAFSPVGDVNGDGKQDYALADFNWFNTKGIIAGTSWIVYGNDDVVDLQMPYAGYRLRMSEDASYRLGAGNSIVPAGDVNNDGLEDFLIGFDGGSLAHQSKGGAVLVYGTREQVKERQISLDAQQLSDGIRVLTGNNTGDGFGWAIDASDGLAVIGAWGEGNGGVAHVVRIAQIPVGVTSIADMPNTLIIQGKAQKSRFGRSVAFVGNYLGKPTVAIGGDGVIDEALTDTEGYAHAAHILATVLPPVGAQNQDENQNPSDSTVPKAPHPTEITDSPATLSASDGASKSKGLPVTGVHILSLMIVTFGLGALGILALLLRRAQH</sequence>
<evidence type="ECO:0008006" key="7">
    <source>
        <dbReference type="Google" id="ProtNLM"/>
    </source>
</evidence>
<protein>
    <recommendedName>
        <fullName evidence="7">FG-GAP repeat</fullName>
    </recommendedName>
</protein>
<keyword evidence="3" id="KW-0812">Transmembrane</keyword>
<feature type="signal peptide" evidence="4">
    <location>
        <begin position="1"/>
        <end position="33"/>
    </location>
</feature>
<evidence type="ECO:0000256" key="4">
    <source>
        <dbReference type="SAM" id="SignalP"/>
    </source>
</evidence>
<keyword evidence="3" id="KW-1133">Transmembrane helix</keyword>
<keyword evidence="4" id="KW-0732">Signal</keyword>
<name>A0A3S9QJ12_9ACTO</name>
<dbReference type="GO" id="GO:0008305">
    <property type="term" value="C:integrin complex"/>
    <property type="evidence" value="ECO:0007669"/>
    <property type="project" value="InterPro"/>
</dbReference>
<accession>A0A3S9QJ12</accession>
<dbReference type="PANTHER" id="PTHR23221:SF7">
    <property type="entry name" value="PHOSPHATIDYLINOSITOL-GLYCAN-SPECIFIC PHOSPHOLIPASE D"/>
    <property type="match status" value="1"/>
</dbReference>
<evidence type="ECO:0000256" key="3">
    <source>
        <dbReference type="SAM" id="Phobius"/>
    </source>
</evidence>
<feature type="transmembrane region" description="Helical" evidence="3">
    <location>
        <begin position="1061"/>
        <end position="1083"/>
    </location>
</feature>
<evidence type="ECO:0000313" key="5">
    <source>
        <dbReference type="EMBL" id="AZR05995.1"/>
    </source>
</evidence>
<proteinExistence type="predicted"/>
<feature type="chain" id="PRO_5019555559" description="FG-GAP repeat" evidence="4">
    <location>
        <begin position="34"/>
        <end position="1088"/>
    </location>
</feature>
<dbReference type="EMBL" id="CP033905">
    <property type="protein sequence ID" value="AZR05995.1"/>
    <property type="molecule type" value="Genomic_DNA"/>
</dbReference>
<dbReference type="Proteomes" id="UP000275951">
    <property type="component" value="Chromosome"/>
</dbReference>
<dbReference type="Gene3D" id="2.130.10.130">
    <property type="entry name" value="Integrin alpha, N-terminal"/>
    <property type="match status" value="4"/>
</dbReference>
<evidence type="ECO:0000313" key="6">
    <source>
        <dbReference type="Proteomes" id="UP000275951"/>
    </source>
</evidence>
<dbReference type="GO" id="GO:0007155">
    <property type="term" value="P:cell adhesion"/>
    <property type="evidence" value="ECO:0007669"/>
    <property type="project" value="InterPro"/>
</dbReference>
<feature type="compositionally biased region" description="Basic and acidic residues" evidence="2">
    <location>
        <begin position="58"/>
        <end position="81"/>
    </location>
</feature>
<keyword evidence="1" id="KW-0325">Glycoprotein</keyword>
<feature type="region of interest" description="Disordered" evidence="2">
    <location>
        <begin position="37"/>
        <end position="81"/>
    </location>
</feature>
<feature type="region of interest" description="Disordered" evidence="2">
    <location>
        <begin position="505"/>
        <end position="527"/>
    </location>
</feature>
<feature type="region of interest" description="Disordered" evidence="2">
    <location>
        <begin position="1013"/>
        <end position="1051"/>
    </location>
</feature>